<organism evidence="2 3">
    <name type="scientific">Paramecium sonneborni</name>
    <dbReference type="NCBI Taxonomy" id="65129"/>
    <lineage>
        <taxon>Eukaryota</taxon>
        <taxon>Sar</taxon>
        <taxon>Alveolata</taxon>
        <taxon>Ciliophora</taxon>
        <taxon>Intramacronucleata</taxon>
        <taxon>Oligohymenophorea</taxon>
        <taxon>Peniculida</taxon>
        <taxon>Parameciidae</taxon>
        <taxon>Paramecium</taxon>
    </lineage>
</organism>
<evidence type="ECO:0000313" key="2">
    <source>
        <dbReference type="EMBL" id="CAD8130965.1"/>
    </source>
</evidence>
<dbReference type="AlphaFoldDB" id="A0A8S1RVG1"/>
<dbReference type="Proteomes" id="UP000692954">
    <property type="component" value="Unassembled WGS sequence"/>
</dbReference>
<keyword evidence="1" id="KW-0472">Membrane</keyword>
<comment type="caution">
    <text evidence="2">The sequence shown here is derived from an EMBL/GenBank/DDBJ whole genome shotgun (WGS) entry which is preliminary data.</text>
</comment>
<reference evidence="2" key="1">
    <citation type="submission" date="2021-01" db="EMBL/GenBank/DDBJ databases">
        <authorList>
            <consortium name="Genoscope - CEA"/>
            <person name="William W."/>
        </authorList>
    </citation>
    <scope>NUCLEOTIDE SEQUENCE</scope>
</reference>
<feature type="transmembrane region" description="Helical" evidence="1">
    <location>
        <begin position="18"/>
        <end position="39"/>
    </location>
</feature>
<dbReference type="EMBL" id="CAJJDN010000350">
    <property type="protein sequence ID" value="CAD8130965.1"/>
    <property type="molecule type" value="Genomic_DNA"/>
</dbReference>
<keyword evidence="3" id="KW-1185">Reference proteome</keyword>
<keyword evidence="1" id="KW-0812">Transmembrane</keyword>
<accession>A0A8S1RVG1</accession>
<evidence type="ECO:0000313" key="3">
    <source>
        <dbReference type="Proteomes" id="UP000692954"/>
    </source>
</evidence>
<keyword evidence="1" id="KW-1133">Transmembrane helix</keyword>
<gene>
    <name evidence="2" type="ORF">PSON_ATCC_30995.1.T3500005</name>
</gene>
<protein>
    <submittedName>
        <fullName evidence="2">Uncharacterized protein</fullName>
    </submittedName>
</protein>
<sequence>MDLCFFEIGNVDIIFNKLILYLNLVLLLLKMEYFNVLLIRVK</sequence>
<name>A0A8S1RVG1_9CILI</name>
<proteinExistence type="predicted"/>
<evidence type="ECO:0000256" key="1">
    <source>
        <dbReference type="SAM" id="Phobius"/>
    </source>
</evidence>